<sequence>MLAARWPTPLATLLRHAPRPSAPSSILRQRTLCTSTPTFTPRSASFLNSYRTALALVLPTVALGVGLSSKDVECASDRSYATPAPPANVLGGTPADAPEAESIINLRDLSFGTVSGICVGIFVKKGLKAVAFALGGVFVLMQYFSSRSFISINWGALTSSYDSFITKRAGPSAAEGGNRIVGLSSAFLDFITANVQSRATFVAGIVLGFRLG</sequence>
<comment type="subcellular location">
    <subcellularLocation>
        <location evidence="1">Membrane</location>
    </subcellularLocation>
</comment>
<dbReference type="InterPro" id="IPR007014">
    <property type="entry name" value="FUN14"/>
</dbReference>
<dbReference type="AlphaFoldDB" id="A0A1Y2G047"/>
<name>A0A1Y2G047_9BASI</name>
<evidence type="ECO:0000256" key="4">
    <source>
        <dbReference type="ARBA" id="ARBA00022989"/>
    </source>
</evidence>
<evidence type="ECO:0000313" key="7">
    <source>
        <dbReference type="Proteomes" id="UP000193467"/>
    </source>
</evidence>
<dbReference type="PANTHER" id="PTHR21346:SF10">
    <property type="entry name" value="TRANSMEMBRANE PROTEIN"/>
    <property type="match status" value="1"/>
</dbReference>
<keyword evidence="3" id="KW-0812">Transmembrane</keyword>
<evidence type="ECO:0000256" key="5">
    <source>
        <dbReference type="ARBA" id="ARBA00023136"/>
    </source>
</evidence>
<dbReference type="EMBL" id="MCGR01000007">
    <property type="protein sequence ID" value="ORY89166.1"/>
    <property type="molecule type" value="Genomic_DNA"/>
</dbReference>
<keyword evidence="7" id="KW-1185">Reference proteome</keyword>
<dbReference type="Proteomes" id="UP000193467">
    <property type="component" value="Unassembled WGS sequence"/>
</dbReference>
<comment type="caution">
    <text evidence="6">The sequence shown here is derived from an EMBL/GenBank/DDBJ whole genome shotgun (WGS) entry which is preliminary data.</text>
</comment>
<reference evidence="6 7" key="1">
    <citation type="submission" date="2016-07" db="EMBL/GenBank/DDBJ databases">
        <title>Pervasive Adenine N6-methylation of Active Genes in Fungi.</title>
        <authorList>
            <consortium name="DOE Joint Genome Institute"/>
            <person name="Mondo S.J."/>
            <person name="Dannebaum R.O."/>
            <person name="Kuo R.C."/>
            <person name="Labutti K."/>
            <person name="Haridas S."/>
            <person name="Kuo A."/>
            <person name="Salamov A."/>
            <person name="Ahrendt S.R."/>
            <person name="Lipzen A."/>
            <person name="Sullivan W."/>
            <person name="Andreopoulos W.B."/>
            <person name="Clum A."/>
            <person name="Lindquist E."/>
            <person name="Daum C."/>
            <person name="Ramamoorthy G.K."/>
            <person name="Gryganskyi A."/>
            <person name="Culley D."/>
            <person name="Magnuson J.K."/>
            <person name="James T.Y."/>
            <person name="O'Malley M.A."/>
            <person name="Stajich J.E."/>
            <person name="Spatafora J.W."/>
            <person name="Visel A."/>
            <person name="Grigoriev I.V."/>
        </authorList>
    </citation>
    <scope>NUCLEOTIDE SEQUENCE [LARGE SCALE GENOMIC DNA]</scope>
    <source>
        <strain evidence="6 7">62-1032</strain>
    </source>
</reference>
<keyword evidence="4" id="KW-1133">Transmembrane helix</keyword>
<keyword evidence="5" id="KW-0472">Membrane</keyword>
<evidence type="ECO:0000256" key="3">
    <source>
        <dbReference type="ARBA" id="ARBA00022692"/>
    </source>
</evidence>
<dbReference type="GO" id="GO:0016020">
    <property type="term" value="C:membrane"/>
    <property type="evidence" value="ECO:0007669"/>
    <property type="project" value="UniProtKB-SubCell"/>
</dbReference>
<protein>
    <submittedName>
        <fullName evidence="6">FUN14 family-domain-containing protein</fullName>
    </submittedName>
</protein>
<dbReference type="Pfam" id="PF04930">
    <property type="entry name" value="FUN14"/>
    <property type="match status" value="1"/>
</dbReference>
<evidence type="ECO:0000256" key="1">
    <source>
        <dbReference type="ARBA" id="ARBA00004370"/>
    </source>
</evidence>
<evidence type="ECO:0000313" key="6">
    <source>
        <dbReference type="EMBL" id="ORY89166.1"/>
    </source>
</evidence>
<organism evidence="6 7">
    <name type="scientific">Leucosporidium creatinivorum</name>
    <dbReference type="NCBI Taxonomy" id="106004"/>
    <lineage>
        <taxon>Eukaryota</taxon>
        <taxon>Fungi</taxon>
        <taxon>Dikarya</taxon>
        <taxon>Basidiomycota</taxon>
        <taxon>Pucciniomycotina</taxon>
        <taxon>Microbotryomycetes</taxon>
        <taxon>Leucosporidiales</taxon>
        <taxon>Leucosporidium</taxon>
    </lineage>
</organism>
<dbReference type="STRING" id="106004.A0A1Y2G047"/>
<evidence type="ECO:0000256" key="2">
    <source>
        <dbReference type="ARBA" id="ARBA00009160"/>
    </source>
</evidence>
<dbReference type="OrthoDB" id="163794at2759"/>
<dbReference type="PANTHER" id="PTHR21346">
    <property type="entry name" value="FUN14 DOMAIN CONTAINING"/>
    <property type="match status" value="1"/>
</dbReference>
<dbReference type="InParanoid" id="A0A1Y2G047"/>
<comment type="similarity">
    <text evidence="2">Belongs to the FUN14 family.</text>
</comment>
<accession>A0A1Y2G047</accession>
<proteinExistence type="inferred from homology"/>
<gene>
    <name evidence="6" type="ORF">BCR35DRAFT_193818</name>
</gene>